<dbReference type="AlphaFoldDB" id="A0A9X9YTI7"/>
<reference evidence="1 2" key="1">
    <citation type="journal article" date="2017" name="Syst. Appl. Microbiol.">
        <title>Soybeans inoculated with root zone soils of Canadian native legumes harbour diverse and novel Bradyrhizobium spp. that possess agricultural potential.</title>
        <authorList>
            <person name="Bromfield E.S.P."/>
            <person name="Cloutier S."/>
            <person name="Tambong J.T."/>
            <person name="Tran Thi T.V."/>
        </authorList>
    </citation>
    <scope>NUCLEOTIDE SEQUENCE [LARGE SCALE GENOMIC DNA]</scope>
    <source>
        <strain evidence="1 2">323S2</strain>
    </source>
</reference>
<sequence length="188" mass="19590">MRNARRDDFEIASTLVPAGTLVPPKADLGRFKAASCGAHLCLELSAVGPDGVEDDSHFASNGNLRLFGADPFGQLAAPALEGRTSPDNGQQDVRGFEQISPNLMVAAFGDAASSVDLAGLITSWCQAEIGTDVGGMSEASGVVDGNAKARAVRGPIPGTVIIRRTVWSPFAITRSSRSNFSICSVKQD</sequence>
<protein>
    <submittedName>
        <fullName evidence="1">Uncharacterized protein</fullName>
    </submittedName>
</protein>
<dbReference type="EMBL" id="CP088280">
    <property type="protein sequence ID" value="UGX94242.1"/>
    <property type="molecule type" value="Genomic_DNA"/>
</dbReference>
<dbReference type="Proteomes" id="UP000564836">
    <property type="component" value="Chromosome"/>
</dbReference>
<evidence type="ECO:0000313" key="2">
    <source>
        <dbReference type="Proteomes" id="UP000564836"/>
    </source>
</evidence>
<accession>A0A9X9YTI7</accession>
<name>A0A9X9YTI7_9BRAD</name>
<evidence type="ECO:0000313" key="1">
    <source>
        <dbReference type="EMBL" id="UGX94242.1"/>
    </source>
</evidence>
<gene>
    <name evidence="1" type="ORF">G6321_00053350</name>
</gene>
<dbReference type="RefSeq" id="WP_234678523.1">
    <property type="nucleotide sequence ID" value="NZ_CP088280.1"/>
</dbReference>
<reference evidence="1 2" key="2">
    <citation type="journal article" date="2022" name="Int. J. Syst. Evol. Microbiol.">
        <title>Strains of Bradyrhizobium barranii sp. nov. associated with legumes native to Canada are symbionts of soybeans and belong to different subspecies (subsp. barranii subsp. nov. and subsp. apii subsp. nov.) and symbiovars (sv. glycinearum and sv. septentrionale).</title>
        <authorList>
            <person name="Bromfield E.S.P."/>
            <person name="Cloutier S."/>
            <person name="Wasai-Hara S."/>
            <person name="Minamisawa K."/>
        </authorList>
    </citation>
    <scope>NUCLEOTIDE SEQUENCE [LARGE SCALE GENOMIC DNA]</scope>
    <source>
        <strain evidence="1 2">323S2</strain>
    </source>
</reference>
<proteinExistence type="predicted"/>
<organism evidence="1 2">
    <name type="scientific">Bradyrhizobium barranii subsp. barranii</name>
    <dbReference type="NCBI Taxonomy" id="2823807"/>
    <lineage>
        <taxon>Bacteria</taxon>
        <taxon>Pseudomonadati</taxon>
        <taxon>Pseudomonadota</taxon>
        <taxon>Alphaproteobacteria</taxon>
        <taxon>Hyphomicrobiales</taxon>
        <taxon>Nitrobacteraceae</taxon>
        <taxon>Bradyrhizobium</taxon>
        <taxon>Bradyrhizobium barranii</taxon>
    </lineage>
</organism>